<gene>
    <name evidence="2" type="ORF">Sradi_0264300</name>
</gene>
<dbReference type="PANTHER" id="PTHR44102:SF12">
    <property type="entry name" value="PROTEIN NPGR2"/>
    <property type="match status" value="1"/>
</dbReference>
<dbReference type="AlphaFoldDB" id="A0AAW2W0Q3"/>
<feature type="compositionally biased region" description="Basic and acidic residues" evidence="1">
    <location>
        <begin position="35"/>
        <end position="44"/>
    </location>
</feature>
<feature type="compositionally biased region" description="Polar residues" evidence="1">
    <location>
        <begin position="7"/>
        <end position="22"/>
    </location>
</feature>
<organism evidence="2">
    <name type="scientific">Sesamum radiatum</name>
    <name type="common">Black benniseed</name>
    <dbReference type="NCBI Taxonomy" id="300843"/>
    <lineage>
        <taxon>Eukaryota</taxon>
        <taxon>Viridiplantae</taxon>
        <taxon>Streptophyta</taxon>
        <taxon>Embryophyta</taxon>
        <taxon>Tracheophyta</taxon>
        <taxon>Spermatophyta</taxon>
        <taxon>Magnoliopsida</taxon>
        <taxon>eudicotyledons</taxon>
        <taxon>Gunneridae</taxon>
        <taxon>Pentapetalae</taxon>
        <taxon>asterids</taxon>
        <taxon>lamiids</taxon>
        <taxon>Lamiales</taxon>
        <taxon>Pedaliaceae</taxon>
        <taxon>Sesamum</taxon>
    </lineage>
</organism>
<comment type="caution">
    <text evidence="2">The sequence shown here is derived from an EMBL/GenBank/DDBJ whole genome shotgun (WGS) entry which is preliminary data.</text>
</comment>
<proteinExistence type="predicted"/>
<reference evidence="2" key="1">
    <citation type="submission" date="2020-06" db="EMBL/GenBank/DDBJ databases">
        <authorList>
            <person name="Li T."/>
            <person name="Hu X."/>
            <person name="Zhang T."/>
            <person name="Song X."/>
            <person name="Zhang H."/>
            <person name="Dai N."/>
            <person name="Sheng W."/>
            <person name="Hou X."/>
            <person name="Wei L."/>
        </authorList>
    </citation>
    <scope>NUCLEOTIDE SEQUENCE</scope>
    <source>
        <strain evidence="2">G02</strain>
        <tissue evidence="2">Leaf</tissue>
    </source>
</reference>
<feature type="region of interest" description="Disordered" evidence="1">
    <location>
        <begin position="1"/>
        <end position="48"/>
    </location>
</feature>
<dbReference type="PANTHER" id="PTHR44102">
    <property type="entry name" value="PROTEIN NPG1"/>
    <property type="match status" value="1"/>
</dbReference>
<name>A0AAW2W0Q3_SESRA</name>
<protein>
    <submittedName>
        <fullName evidence="2">Uncharacterized protein</fullName>
    </submittedName>
</protein>
<dbReference type="InterPro" id="IPR043376">
    <property type="entry name" value="NPG1-like"/>
</dbReference>
<sequence>MQCLCSGEQSLGNEMAPSSESPATKDYSDSVHSSRPGETEKKPDIGNIEEAETSLRESGCLNYEFSAALWRLKYLVFAPVFGVHAGDVLGT</sequence>
<evidence type="ECO:0000256" key="1">
    <source>
        <dbReference type="SAM" id="MobiDB-lite"/>
    </source>
</evidence>
<reference evidence="2" key="2">
    <citation type="journal article" date="2024" name="Plant">
        <title>Genomic evolution and insights into agronomic trait innovations of Sesamum species.</title>
        <authorList>
            <person name="Miao H."/>
            <person name="Wang L."/>
            <person name="Qu L."/>
            <person name="Liu H."/>
            <person name="Sun Y."/>
            <person name="Le M."/>
            <person name="Wang Q."/>
            <person name="Wei S."/>
            <person name="Zheng Y."/>
            <person name="Lin W."/>
            <person name="Duan Y."/>
            <person name="Cao H."/>
            <person name="Xiong S."/>
            <person name="Wang X."/>
            <person name="Wei L."/>
            <person name="Li C."/>
            <person name="Ma Q."/>
            <person name="Ju M."/>
            <person name="Zhao R."/>
            <person name="Li G."/>
            <person name="Mu C."/>
            <person name="Tian Q."/>
            <person name="Mei H."/>
            <person name="Zhang T."/>
            <person name="Gao T."/>
            <person name="Zhang H."/>
        </authorList>
    </citation>
    <scope>NUCLEOTIDE SEQUENCE</scope>
    <source>
        <strain evidence="2">G02</strain>
    </source>
</reference>
<accession>A0AAW2W0Q3</accession>
<evidence type="ECO:0000313" key="2">
    <source>
        <dbReference type="EMBL" id="KAL0435564.1"/>
    </source>
</evidence>
<dbReference type="EMBL" id="JACGWJ010000002">
    <property type="protein sequence ID" value="KAL0435564.1"/>
    <property type="molecule type" value="Genomic_DNA"/>
</dbReference>